<evidence type="ECO:0000313" key="1">
    <source>
        <dbReference type="Proteomes" id="UP000887579"/>
    </source>
</evidence>
<reference evidence="2" key="1">
    <citation type="submission" date="2022-11" db="UniProtKB">
        <authorList>
            <consortium name="WormBaseParasite"/>
        </authorList>
    </citation>
    <scope>IDENTIFICATION</scope>
</reference>
<name>A0AC34F2R0_9BILA</name>
<accession>A0AC34F2R0</accession>
<evidence type="ECO:0000313" key="2">
    <source>
        <dbReference type="WBParaSite" id="ES5_v2.g11256.t1"/>
    </source>
</evidence>
<protein>
    <submittedName>
        <fullName evidence="2">Uncharacterized protein</fullName>
    </submittedName>
</protein>
<dbReference type="WBParaSite" id="ES5_v2.g11256.t1">
    <property type="protein sequence ID" value="ES5_v2.g11256.t1"/>
    <property type="gene ID" value="ES5_v2.g11256"/>
</dbReference>
<organism evidence="1 2">
    <name type="scientific">Panagrolaimus sp. ES5</name>
    <dbReference type="NCBI Taxonomy" id="591445"/>
    <lineage>
        <taxon>Eukaryota</taxon>
        <taxon>Metazoa</taxon>
        <taxon>Ecdysozoa</taxon>
        <taxon>Nematoda</taxon>
        <taxon>Chromadorea</taxon>
        <taxon>Rhabditida</taxon>
        <taxon>Tylenchina</taxon>
        <taxon>Panagrolaimomorpha</taxon>
        <taxon>Panagrolaimoidea</taxon>
        <taxon>Panagrolaimidae</taxon>
        <taxon>Panagrolaimus</taxon>
    </lineage>
</organism>
<proteinExistence type="predicted"/>
<sequence>MSSAQSPSSQLQQQRRRRRSTATGSSSSKIGENLYSPSAARKHMKNLLITTIDEIADTLKQIPRSTETSSKPAATEVSVETNESKEKSPKSQQQKKQEKLCAAVALCAAATMIPPSSSTLTKTTPCCNKQLRRRCDGPCNRKLNIRDLTSIGLCEHVSCEECLENAPRIEANFGGLGCPNVKCYRLDRASLCPDKKQRVETNNALTSAPAASETSSNTYLITISIKTKKK</sequence>
<dbReference type="Proteomes" id="UP000887579">
    <property type="component" value="Unplaced"/>
</dbReference>